<dbReference type="AlphaFoldDB" id="A0A841Q813"/>
<keyword evidence="1" id="KW-0472">Membrane</keyword>
<name>A0A841Q813_9BACI</name>
<reference evidence="2 3" key="1">
    <citation type="submission" date="2020-08" db="EMBL/GenBank/DDBJ databases">
        <title>Genomic Encyclopedia of Type Strains, Phase IV (KMG-IV): sequencing the most valuable type-strain genomes for metagenomic binning, comparative biology and taxonomic classification.</title>
        <authorList>
            <person name="Goeker M."/>
        </authorList>
    </citation>
    <scope>NUCLEOTIDE SEQUENCE [LARGE SCALE GENOMIC DNA]</scope>
    <source>
        <strain evidence="2 3">DSM 19612</strain>
    </source>
</reference>
<evidence type="ECO:0000313" key="2">
    <source>
        <dbReference type="EMBL" id="MBB6454560.1"/>
    </source>
</evidence>
<evidence type="ECO:0000313" key="3">
    <source>
        <dbReference type="Proteomes" id="UP000581688"/>
    </source>
</evidence>
<keyword evidence="1" id="KW-1133">Transmembrane helix</keyword>
<evidence type="ECO:0008006" key="4">
    <source>
        <dbReference type="Google" id="ProtNLM"/>
    </source>
</evidence>
<comment type="caution">
    <text evidence="2">The sequence shown here is derived from an EMBL/GenBank/DDBJ whole genome shotgun (WGS) entry which is preliminary data.</text>
</comment>
<keyword evidence="1" id="KW-0812">Transmembrane</keyword>
<feature type="transmembrane region" description="Helical" evidence="1">
    <location>
        <begin position="7"/>
        <end position="30"/>
    </location>
</feature>
<keyword evidence="3" id="KW-1185">Reference proteome</keyword>
<accession>A0A841Q813</accession>
<evidence type="ECO:0000256" key="1">
    <source>
        <dbReference type="SAM" id="Phobius"/>
    </source>
</evidence>
<organism evidence="2 3">
    <name type="scientific">Salirhabdus euzebyi</name>
    <dbReference type="NCBI Taxonomy" id="394506"/>
    <lineage>
        <taxon>Bacteria</taxon>
        <taxon>Bacillati</taxon>
        <taxon>Bacillota</taxon>
        <taxon>Bacilli</taxon>
        <taxon>Bacillales</taxon>
        <taxon>Bacillaceae</taxon>
        <taxon>Salirhabdus</taxon>
    </lineage>
</organism>
<proteinExistence type="predicted"/>
<dbReference type="RefSeq" id="WP_174496953.1">
    <property type="nucleotide sequence ID" value="NZ_CADDWK010000010.1"/>
</dbReference>
<protein>
    <recommendedName>
        <fullName evidence="4">Phage abortive infection protein</fullName>
    </recommendedName>
</protein>
<dbReference type="Proteomes" id="UP000581688">
    <property type="component" value="Unassembled WGS sequence"/>
</dbReference>
<gene>
    <name evidence="2" type="ORF">HNQ94_003049</name>
</gene>
<feature type="transmembrane region" description="Helical" evidence="1">
    <location>
        <begin position="36"/>
        <end position="57"/>
    </location>
</feature>
<dbReference type="EMBL" id="JACHGH010000010">
    <property type="protein sequence ID" value="MBB6454560.1"/>
    <property type="molecule type" value="Genomic_DNA"/>
</dbReference>
<sequence>MRKIKIPYIYTTIFILLIIFVVVSIQVYPFESTANMISFIVNVLSVVIAFIAFIIALQTYISIDSVNAITKMEGNILENENYVTSITSLIREYSMKDSKSVGETIFSNLEGRFSKKSKTAIELATNLQYFIDLIVFFPSLFHSSDENQKENIARMNKILLEIDKRKEALLAISTGNLLLIEETVKLIKYVMNYQKLVHSKNFNIAGDLLEVRGIMLKNPVTQTVYYNYLGLFYNKKAMAILRDRLNLGNEDIFQIEKLRDVMKEIELIEEADLELIRMYLKDSNKAFKKALESCKENLMWNSFIKYNEARSTFFLQLFSPHYTGVEWENIMNEAIFARYRLNILIKDILDSQEKTYLQEAFIYQEYLARFVKCNIMIAMRKDHTNLYSSPIHLYPNYDGLLEEWYIKEPYKGNFTNIRVYQKNIIRYLKNNENHVKK</sequence>